<gene>
    <name evidence="1" type="ORF">C1I60_12870</name>
</gene>
<evidence type="ECO:0000313" key="2">
    <source>
        <dbReference type="Proteomes" id="UP000308114"/>
    </source>
</evidence>
<reference evidence="1 2" key="1">
    <citation type="submission" date="2018-01" db="EMBL/GenBank/DDBJ databases">
        <title>Bacillales members from the olive rhizosphere are effective biological control agents against Verticillium dahliae.</title>
        <authorList>
            <person name="Gomez-Lama C."/>
            <person name="Legarda G."/>
            <person name="Ruano-Rosa D."/>
            <person name="Pizarro-Tobias P."/>
            <person name="Valverde-Corredor A."/>
            <person name="Niqui J.L."/>
            <person name="Trivino J.C."/>
            <person name="Roca A."/>
            <person name="Mercado-Blanco J."/>
        </authorList>
    </citation>
    <scope>NUCLEOTIDE SEQUENCE [LARGE SCALE GENOMIC DNA]</scope>
    <source>
        <strain evidence="1 2">PIC167</strain>
    </source>
</reference>
<comment type="caution">
    <text evidence="1">The sequence shown here is derived from an EMBL/GenBank/DDBJ whole genome shotgun (WGS) entry which is preliminary data.</text>
</comment>
<name>A0A4U2PXA3_9BACL</name>
<accession>A0A4U2PXA3</accession>
<dbReference type="AlphaFoldDB" id="A0A4U2PXA3"/>
<evidence type="ECO:0000313" key="1">
    <source>
        <dbReference type="EMBL" id="TKH44217.1"/>
    </source>
</evidence>
<protein>
    <submittedName>
        <fullName evidence="1">Uncharacterized protein</fullName>
    </submittedName>
</protein>
<sequence length="273" mass="31355">MSKKLGRPFKVKPEVIDKWIQKYGDHNYVDYKIRAINFTEKLISKKVVKYEHEYAAYLLHCSLYCRIVNCRHGAGIYKGVHCDWKSADEAFLQVLEQRKDFWEDWVRVTTDFVKNGQHRSDRPTVDRILEDGGIGYTITNIQVLTSGENSSKAKRIPHYLIKVYDSHNPKESKTFKKYASKSEALAAIGLTQTESDCGNYFEIEGCAYLLQSEALTHGEKELIQKEEDDDKEKTYRGSILIATIELGDGRTATISKEFTYTQSAVIFKEPIAD</sequence>
<organism evidence="1 2">
    <name type="scientific">Paenibacillus terrae</name>
    <dbReference type="NCBI Taxonomy" id="159743"/>
    <lineage>
        <taxon>Bacteria</taxon>
        <taxon>Bacillati</taxon>
        <taxon>Bacillota</taxon>
        <taxon>Bacilli</taxon>
        <taxon>Bacillales</taxon>
        <taxon>Paenibacillaceae</taxon>
        <taxon>Paenibacillus</taxon>
    </lineage>
</organism>
<dbReference type="Proteomes" id="UP000308114">
    <property type="component" value="Unassembled WGS sequence"/>
</dbReference>
<dbReference type="RefSeq" id="WP_137062049.1">
    <property type="nucleotide sequence ID" value="NZ_PNXQ01000012.1"/>
</dbReference>
<proteinExistence type="predicted"/>
<dbReference type="EMBL" id="PNXQ01000012">
    <property type="protein sequence ID" value="TKH44217.1"/>
    <property type="molecule type" value="Genomic_DNA"/>
</dbReference>